<proteinExistence type="predicted"/>
<comment type="caution">
    <text evidence="1">The sequence shown here is derived from an EMBL/GenBank/DDBJ whole genome shotgun (WGS) entry which is preliminary data.</text>
</comment>
<evidence type="ECO:0000313" key="1">
    <source>
        <dbReference type="EMBL" id="KAJ0082771.1"/>
    </source>
</evidence>
<keyword evidence="2" id="KW-1185">Reference proteome</keyword>
<dbReference type="Proteomes" id="UP001164250">
    <property type="component" value="Chromosome 12"/>
</dbReference>
<gene>
    <name evidence="1" type="ORF">Patl1_10320</name>
</gene>
<reference evidence="2" key="1">
    <citation type="journal article" date="2023" name="G3 (Bethesda)">
        <title>Genome assembly and association tests identify interacting loci associated with vigor, precocity, and sex in interspecific pistachio rootstocks.</title>
        <authorList>
            <person name="Palmer W."/>
            <person name="Jacygrad E."/>
            <person name="Sagayaradj S."/>
            <person name="Cavanaugh K."/>
            <person name="Han R."/>
            <person name="Bertier L."/>
            <person name="Beede B."/>
            <person name="Kafkas S."/>
            <person name="Golino D."/>
            <person name="Preece J."/>
            <person name="Michelmore R."/>
        </authorList>
    </citation>
    <scope>NUCLEOTIDE SEQUENCE [LARGE SCALE GENOMIC DNA]</scope>
</reference>
<organism evidence="1 2">
    <name type="scientific">Pistacia atlantica</name>
    <dbReference type="NCBI Taxonomy" id="434234"/>
    <lineage>
        <taxon>Eukaryota</taxon>
        <taxon>Viridiplantae</taxon>
        <taxon>Streptophyta</taxon>
        <taxon>Embryophyta</taxon>
        <taxon>Tracheophyta</taxon>
        <taxon>Spermatophyta</taxon>
        <taxon>Magnoliopsida</taxon>
        <taxon>eudicotyledons</taxon>
        <taxon>Gunneridae</taxon>
        <taxon>Pentapetalae</taxon>
        <taxon>rosids</taxon>
        <taxon>malvids</taxon>
        <taxon>Sapindales</taxon>
        <taxon>Anacardiaceae</taxon>
        <taxon>Pistacia</taxon>
    </lineage>
</organism>
<protein>
    <submittedName>
        <fullName evidence="1">Uncharacterized protein</fullName>
    </submittedName>
</protein>
<name>A0ACC1AAH7_9ROSI</name>
<evidence type="ECO:0000313" key="2">
    <source>
        <dbReference type="Proteomes" id="UP001164250"/>
    </source>
</evidence>
<dbReference type="EMBL" id="CM047908">
    <property type="protein sequence ID" value="KAJ0082771.1"/>
    <property type="molecule type" value="Genomic_DNA"/>
</dbReference>
<sequence length="131" mass="14654">MGDSKVDANNSILKEEQMLSLVIHSHIDKSTFCRLVKGSKGDVTITISMSLEKGAVLRAICAGFEEASCLFERWLEHIQDPLVGVGTFTEYGGTLWRCVCFEHKFMSEYFSMADVETNECLDNSGGCWQDK</sequence>
<accession>A0ACC1AAH7</accession>